<proteinExistence type="predicted"/>
<dbReference type="InterPro" id="IPR021729">
    <property type="entry name" value="DUF3298"/>
</dbReference>
<gene>
    <name evidence="5" type="ORF">H7313_09965</name>
</gene>
<comment type="caution">
    <text evidence="5">The sequence shown here is derived from an EMBL/GenBank/DDBJ whole genome shotgun (WGS) entry which is preliminary data.</text>
</comment>
<feature type="compositionally biased region" description="Low complexity" evidence="1">
    <location>
        <begin position="511"/>
        <end position="560"/>
    </location>
</feature>
<feature type="domain" description="DUF3298" evidence="3">
    <location>
        <begin position="676"/>
        <end position="761"/>
    </location>
</feature>
<feature type="transmembrane region" description="Helical" evidence="2">
    <location>
        <begin position="36"/>
        <end position="56"/>
    </location>
</feature>
<feature type="transmembrane region" description="Helical" evidence="2">
    <location>
        <begin position="62"/>
        <end position="83"/>
    </location>
</feature>
<evidence type="ECO:0000256" key="2">
    <source>
        <dbReference type="SAM" id="Phobius"/>
    </source>
</evidence>
<evidence type="ECO:0000313" key="5">
    <source>
        <dbReference type="EMBL" id="MBC2889664.1"/>
    </source>
</evidence>
<accession>A0A842JE11</accession>
<protein>
    <submittedName>
        <fullName evidence="5">GHKL domain-containing protein</fullName>
    </submittedName>
</protein>
<dbReference type="AlphaFoldDB" id="A0A842JE11"/>
<dbReference type="InterPro" id="IPR037126">
    <property type="entry name" value="PdaC/RsiV-like_sf"/>
</dbReference>
<keyword evidence="2" id="KW-1133">Transmembrane helix</keyword>
<feature type="transmembrane region" description="Helical" evidence="2">
    <location>
        <begin position="191"/>
        <end position="208"/>
    </location>
</feature>
<dbReference type="CDD" id="cd16935">
    <property type="entry name" value="HATPase_AgrC-ComD-like"/>
    <property type="match status" value="1"/>
</dbReference>
<dbReference type="Gene3D" id="3.30.565.40">
    <property type="entry name" value="Fervidobacterium nodosum Rt17-B1 like"/>
    <property type="match status" value="1"/>
</dbReference>
<dbReference type="EMBL" id="JACMSE010000006">
    <property type="protein sequence ID" value="MBC2889664.1"/>
    <property type="molecule type" value="Genomic_DNA"/>
</dbReference>
<feature type="region of interest" description="Disordered" evidence="1">
    <location>
        <begin position="511"/>
        <end position="597"/>
    </location>
</feature>
<dbReference type="Gene3D" id="3.30.565.10">
    <property type="entry name" value="Histidine kinase-like ATPase, C-terminal domain"/>
    <property type="match status" value="1"/>
</dbReference>
<reference evidence="5 6" key="1">
    <citation type="submission" date="2020-08" db="EMBL/GenBank/DDBJ databases">
        <authorList>
            <person name="Liu C."/>
            <person name="Sun Q."/>
        </authorList>
    </citation>
    <scope>NUCLEOTIDE SEQUENCE [LARGE SCALE GENOMIC DNA]</scope>
    <source>
        <strain evidence="5 6">N22</strain>
    </source>
</reference>
<feature type="transmembrane region" description="Helical" evidence="2">
    <location>
        <begin position="451"/>
        <end position="470"/>
    </location>
</feature>
<dbReference type="RefSeq" id="WP_185905454.1">
    <property type="nucleotide sequence ID" value="NZ_JACMSE010000006.1"/>
</dbReference>
<feature type="transmembrane region" description="Helical" evidence="2">
    <location>
        <begin position="160"/>
        <end position="179"/>
    </location>
</feature>
<dbReference type="Pfam" id="PF14501">
    <property type="entry name" value="HATPase_c_5"/>
    <property type="match status" value="1"/>
</dbReference>
<feature type="domain" description="Sensor histidine kinase NatK-like C-terminal" evidence="4">
    <location>
        <begin position="328"/>
        <end position="426"/>
    </location>
</feature>
<evidence type="ECO:0000259" key="4">
    <source>
        <dbReference type="Pfam" id="PF14501"/>
    </source>
</evidence>
<sequence>MGAITLQHFPWAGICFVVFLAVCGMLLEPRFDRKGTALAAGGFLAAIASAQAALLLSGQDETLVLTLLPLTAYLPAIVGVHVLSRAGFFQTVAVWAVGAMASLVLAFLQKLLMAAPLGPASPTGDLVHTGFVLLAAAALAFAVLRWLRAPFRSGALHRDGAWPPVCLAALAVFLLLSYFEAAAADPTVTALAFLAAVSVFAIAVRTLAASASARRAREAERALAAQLDVQRGEYERVLEKLQAGRAFRHDLRHHLKVLEGLVGEEGGGRAASYIDGLGAQLRATEQESYCDNPAANALLAFYLGQAREAGCAVTARASIPAAIPFDELDVCVVLGNALENALRACREIPEADGRSIDVLAVFEDDRLLVSVENPCAEPVRFGADGYPIAPQREGHGVGLRSVGAVARKYRGLLRCSCDEGTFRLQAALVDSATEAPAPERRRTSTRRMAQGSLPLACVLLCVAASMPMMAQASEDVLGSGPFARVAASRVEGFRWGDTGFRAVVPRVEDLSSGAANEGAGESGADGIEPAASEPDAAAQPEAPAAFEVDPPASGSVSWESGGEGGQGDPGLVVPVVPKPPEAADPDGPSGGALSEGIDDINRRMEEYVATMRDKFLWYAARKYQGYVGMDVTYRVVRNDGALLSIRFDGVLNAGGSGEYARTFTLDKRTGAVLELADLFVPGSDYVSVVSAEVLRQMVERVDAGEADYFVPGGIWPASDCFTAIDPDQHFYIDEHDRLVIAFDKYEIGPGKDGAPEFAVPAEALAGILRTPTLLG</sequence>
<dbReference type="Proteomes" id="UP000587396">
    <property type="component" value="Unassembled WGS sequence"/>
</dbReference>
<feature type="transmembrane region" description="Helical" evidence="2">
    <location>
        <begin position="6"/>
        <end position="27"/>
    </location>
</feature>
<keyword evidence="2" id="KW-0812">Transmembrane</keyword>
<dbReference type="Gene3D" id="3.90.640.20">
    <property type="entry name" value="Heat-shock cognate protein, ATPase"/>
    <property type="match status" value="1"/>
</dbReference>
<evidence type="ECO:0000256" key="1">
    <source>
        <dbReference type="SAM" id="MobiDB-lite"/>
    </source>
</evidence>
<keyword evidence="2" id="KW-0472">Membrane</keyword>
<dbReference type="Pfam" id="PF11738">
    <property type="entry name" value="DUF3298"/>
    <property type="match status" value="1"/>
</dbReference>
<dbReference type="InterPro" id="IPR032834">
    <property type="entry name" value="NatK-like_C"/>
</dbReference>
<feature type="transmembrane region" description="Helical" evidence="2">
    <location>
        <begin position="88"/>
        <end position="108"/>
    </location>
</feature>
<dbReference type="SUPFAM" id="SSF55874">
    <property type="entry name" value="ATPase domain of HSP90 chaperone/DNA topoisomerase II/histidine kinase"/>
    <property type="match status" value="1"/>
</dbReference>
<dbReference type="InterPro" id="IPR036890">
    <property type="entry name" value="HATPase_C_sf"/>
</dbReference>
<name>A0A842JE11_9ACTN</name>
<evidence type="ECO:0000259" key="3">
    <source>
        <dbReference type="Pfam" id="PF11738"/>
    </source>
</evidence>
<keyword evidence="6" id="KW-1185">Reference proteome</keyword>
<organism evidence="5 6">
    <name type="scientific">Gordonibacter massiliensis</name>
    <name type="common">ex Traore et al. 2017</name>
    <dbReference type="NCBI Taxonomy" id="1841863"/>
    <lineage>
        <taxon>Bacteria</taxon>
        <taxon>Bacillati</taxon>
        <taxon>Actinomycetota</taxon>
        <taxon>Coriobacteriia</taxon>
        <taxon>Eggerthellales</taxon>
        <taxon>Eggerthellaceae</taxon>
        <taxon>Gordonibacter</taxon>
    </lineage>
</organism>
<evidence type="ECO:0000313" key="6">
    <source>
        <dbReference type="Proteomes" id="UP000587396"/>
    </source>
</evidence>
<feature type="transmembrane region" description="Helical" evidence="2">
    <location>
        <begin position="128"/>
        <end position="148"/>
    </location>
</feature>